<evidence type="ECO:0000256" key="1">
    <source>
        <dbReference type="ARBA" id="ARBA00009179"/>
    </source>
</evidence>
<dbReference type="Gene3D" id="2.30.42.10">
    <property type="match status" value="1"/>
</dbReference>
<evidence type="ECO:0000259" key="6">
    <source>
        <dbReference type="PROSITE" id="PS50106"/>
    </source>
</evidence>
<dbReference type="PROSITE" id="PS50106">
    <property type="entry name" value="PDZ"/>
    <property type="match status" value="1"/>
</dbReference>
<gene>
    <name evidence="7" type="ORF">EA187_07460</name>
</gene>
<dbReference type="InterPro" id="IPR023831">
    <property type="entry name" value="MXAN_5808-like"/>
</dbReference>
<dbReference type="Gene3D" id="3.90.226.10">
    <property type="entry name" value="2-enoyl-CoA Hydratase, Chain A, domain 1"/>
    <property type="match status" value="1"/>
</dbReference>
<keyword evidence="4 5" id="KW-0720">Serine protease</keyword>
<dbReference type="InterPro" id="IPR036034">
    <property type="entry name" value="PDZ_sf"/>
</dbReference>
<organism evidence="7 8">
    <name type="scientific">Lujinxingia sediminis</name>
    <dbReference type="NCBI Taxonomy" id="2480984"/>
    <lineage>
        <taxon>Bacteria</taxon>
        <taxon>Deltaproteobacteria</taxon>
        <taxon>Bradymonadales</taxon>
        <taxon>Lujinxingiaceae</taxon>
        <taxon>Lujinxingia</taxon>
    </lineage>
</organism>
<comment type="caution">
    <text evidence="7">The sequence shown here is derived from an EMBL/GenBank/DDBJ whole genome shotgun (WGS) entry which is preliminary data.</text>
</comment>
<dbReference type="InterPro" id="IPR001478">
    <property type="entry name" value="PDZ"/>
</dbReference>
<comment type="similarity">
    <text evidence="1 5">Belongs to the peptidase S41A family.</text>
</comment>
<evidence type="ECO:0000256" key="4">
    <source>
        <dbReference type="ARBA" id="ARBA00022825"/>
    </source>
</evidence>
<dbReference type="InterPro" id="IPR004447">
    <property type="entry name" value="Peptidase_S41A"/>
</dbReference>
<dbReference type="EMBL" id="SADD01000002">
    <property type="protein sequence ID" value="RVU46964.1"/>
    <property type="molecule type" value="Genomic_DNA"/>
</dbReference>
<evidence type="ECO:0000256" key="2">
    <source>
        <dbReference type="ARBA" id="ARBA00022670"/>
    </source>
</evidence>
<accession>A0ABY0CVW6</accession>
<keyword evidence="3 5" id="KW-0378">Hydrolase</keyword>
<evidence type="ECO:0000313" key="8">
    <source>
        <dbReference type="Proteomes" id="UP000282926"/>
    </source>
</evidence>
<dbReference type="NCBIfam" id="TIGR00225">
    <property type="entry name" value="prc"/>
    <property type="match status" value="1"/>
</dbReference>
<dbReference type="PANTHER" id="PTHR32060:SF30">
    <property type="entry name" value="CARBOXY-TERMINAL PROCESSING PROTEASE CTPA"/>
    <property type="match status" value="1"/>
</dbReference>
<evidence type="ECO:0000256" key="3">
    <source>
        <dbReference type="ARBA" id="ARBA00022801"/>
    </source>
</evidence>
<dbReference type="PANTHER" id="PTHR32060">
    <property type="entry name" value="TAIL-SPECIFIC PROTEASE"/>
    <property type="match status" value="1"/>
</dbReference>
<dbReference type="Proteomes" id="UP000282926">
    <property type="component" value="Unassembled WGS sequence"/>
</dbReference>
<dbReference type="SMART" id="SM00245">
    <property type="entry name" value="TSPc"/>
    <property type="match status" value="1"/>
</dbReference>
<evidence type="ECO:0000256" key="5">
    <source>
        <dbReference type="RuleBase" id="RU004404"/>
    </source>
</evidence>
<keyword evidence="2 5" id="KW-0645">Protease</keyword>
<sequence>MWRGETIRKDMSFMKRQGRYVVAAVAVTIAFALSVQLGERGVQFDLSQATVSAQEGEEAYRFSSLRILNRVLLQLKDNYVEPERIEPAKMLIASLEAVQNQIPEFVVSYEVDEPEQSPEKVVVQVGSERREFEANSMESLWEMSLRLKEIFLFVEQHLPEDPERKNEDIEYAAINGLLSTLDPHSNLLPPTYYEEMQTQTGGRFGGLGIVISIRDGQLTVISPIEGTPASQRGIKAQDRIVRIGEESTINMNLNEAVNLLRGEPGTDVNLWIQRANWPEPREFTVTRAVIKIESVDSKPLAEKVGYLRIKNFQANTYSDVRTHLAELKEQMGGMQGLILDMRDNPGGLLEQSIRISDLFVDEGTIVSTVGVGNKLRETKSANRAGTEPEYPIVVLVNGGSASASEIVAGALQKNNRAVVLGDTTFGKGTVQILYEFPDDSALKLTVAQYLTPGGVSIQNEGIIPDLRTIPVVVTPDSVNMFLSQSMQRESDLAMTLANPTTQPDAGGVVRQIRYLDEDASNEEEEEYVNPDEFREDFEIRLAQRLLVAAGEEHRREALLEKLQGELQTVFDTELSEIKAELSKMGVDWSAGEPVANADYELEVRTATEGPWQAGQEIEVTAALTNRGTEPLYRVKALTRSDNLLLRHREFIFGKVEPGETREWTTTLEIPKDSASRHDRMEFVVSDDEQEFSGEHHFDLPIQGQERPQFAFSYEVLGGNGDGVLQAEEDVTLRIHLENVGAVPSDEVMVYLKNLSGDAIYLNRGRGTVEDLAAGGSEQFDFEFRVRRSPDEGVARLELDLYDMAYREFVQKILEIPVIEDVAPVEDVEGVATIGAQGAVSHVGAHARSAEVARLEPGARLKVEARSGNWLKLKLGEREIWVSADNATMADGEASADGSVATWSRFQKPMVSLNPTQMLTGDAAVQLKGTIRDEGLIQDYYVVVQRQGGPRDVQTRKLNYERVDSDEVSFDARVPLFEGMNRISLVTRDESGLMTTESVYVYRERS</sequence>
<dbReference type="InterPro" id="IPR029045">
    <property type="entry name" value="ClpP/crotonase-like_dom_sf"/>
</dbReference>
<evidence type="ECO:0000313" key="7">
    <source>
        <dbReference type="EMBL" id="RVU46964.1"/>
    </source>
</evidence>
<keyword evidence="8" id="KW-1185">Reference proteome</keyword>
<reference evidence="7 8" key="1">
    <citation type="submission" date="2019-01" db="EMBL/GenBank/DDBJ databases">
        <title>Lujinxingia litoralis gen. nov., sp. nov. and Lujinxingia sediminis gen. nov., sp. nov., new members in the order Bradymonadales, isolated from coastal sediment.</title>
        <authorList>
            <person name="Li C.-M."/>
        </authorList>
    </citation>
    <scope>NUCLEOTIDE SEQUENCE [LARGE SCALE GENOMIC DNA]</scope>
    <source>
        <strain evidence="7 8">SEH01</strain>
    </source>
</reference>
<dbReference type="CDD" id="cd06782">
    <property type="entry name" value="cpPDZ_CPP-like"/>
    <property type="match status" value="1"/>
</dbReference>
<dbReference type="SUPFAM" id="SSF52096">
    <property type="entry name" value="ClpP/crotonase"/>
    <property type="match status" value="1"/>
</dbReference>
<dbReference type="InterPro" id="IPR005151">
    <property type="entry name" value="Tail-specific_protease"/>
</dbReference>
<dbReference type="Pfam" id="PF03572">
    <property type="entry name" value="Peptidase_S41"/>
    <property type="match status" value="1"/>
</dbReference>
<dbReference type="Pfam" id="PF00595">
    <property type="entry name" value="PDZ"/>
    <property type="match status" value="1"/>
</dbReference>
<dbReference type="SMART" id="SM00228">
    <property type="entry name" value="PDZ"/>
    <property type="match status" value="1"/>
</dbReference>
<dbReference type="Gene3D" id="3.30.750.44">
    <property type="match status" value="1"/>
</dbReference>
<dbReference type="NCBIfam" id="TIGR03900">
    <property type="entry name" value="prc_long_Delta"/>
    <property type="match status" value="1"/>
</dbReference>
<dbReference type="CDD" id="cd07560">
    <property type="entry name" value="Peptidase_S41_CPP"/>
    <property type="match status" value="1"/>
</dbReference>
<proteinExistence type="inferred from homology"/>
<dbReference type="SUPFAM" id="SSF50156">
    <property type="entry name" value="PDZ domain-like"/>
    <property type="match status" value="1"/>
</dbReference>
<protein>
    <submittedName>
        <fullName evidence="7">PDZ domain-containing protein</fullName>
    </submittedName>
</protein>
<feature type="domain" description="PDZ" evidence="6">
    <location>
        <begin position="193"/>
        <end position="261"/>
    </location>
</feature>
<name>A0ABY0CVW6_9DELT</name>